<keyword evidence="3" id="KW-0808">Transferase</keyword>
<dbReference type="Proteomes" id="UP001057498">
    <property type="component" value="Chromosome"/>
</dbReference>
<reference evidence="3" key="1">
    <citation type="submission" date="2022-04" db="EMBL/GenBank/DDBJ databases">
        <title>Whole genome sequence of Sphaerotilus sp. FB-5.</title>
        <authorList>
            <person name="Takeda M."/>
            <person name="Narihara S."/>
            <person name="Akimoto M."/>
            <person name="Akimoto R."/>
            <person name="Nishiyashiki S."/>
            <person name="Murakami T."/>
        </authorList>
    </citation>
    <scope>NUCLEOTIDE SEQUENCE</scope>
    <source>
        <strain evidence="3">FB-5</strain>
    </source>
</reference>
<dbReference type="PANTHER" id="PTHR23028:SF131">
    <property type="entry name" value="BLR2367 PROTEIN"/>
    <property type="match status" value="1"/>
</dbReference>
<feature type="transmembrane region" description="Helical" evidence="1">
    <location>
        <begin position="80"/>
        <end position="100"/>
    </location>
</feature>
<feature type="transmembrane region" description="Helical" evidence="1">
    <location>
        <begin position="120"/>
        <end position="140"/>
    </location>
</feature>
<dbReference type="InterPro" id="IPR050879">
    <property type="entry name" value="Acyltransferase_3"/>
</dbReference>
<feature type="transmembrane region" description="Helical" evidence="1">
    <location>
        <begin position="212"/>
        <end position="234"/>
    </location>
</feature>
<keyword evidence="4" id="KW-1185">Reference proteome</keyword>
<accession>A0ABM7YI88</accession>
<feature type="transmembrane region" description="Helical" evidence="1">
    <location>
        <begin position="37"/>
        <end position="59"/>
    </location>
</feature>
<feature type="domain" description="Acyltransferase 3" evidence="2">
    <location>
        <begin position="8"/>
        <end position="312"/>
    </location>
</feature>
<feature type="transmembrane region" description="Helical" evidence="1">
    <location>
        <begin position="172"/>
        <end position="200"/>
    </location>
</feature>
<name>A0ABM7YI88_9BURK</name>
<organism evidence="3 4">
    <name type="scientific">Sphaerotilus microaerophilus</name>
    <dbReference type="NCBI Taxonomy" id="2914710"/>
    <lineage>
        <taxon>Bacteria</taxon>
        <taxon>Pseudomonadati</taxon>
        <taxon>Pseudomonadota</taxon>
        <taxon>Betaproteobacteria</taxon>
        <taxon>Burkholderiales</taxon>
        <taxon>Sphaerotilaceae</taxon>
        <taxon>Sphaerotilus</taxon>
    </lineage>
</organism>
<dbReference type="EMBL" id="AP025730">
    <property type="protein sequence ID" value="BDI03929.1"/>
    <property type="molecule type" value="Genomic_DNA"/>
</dbReference>
<dbReference type="PANTHER" id="PTHR23028">
    <property type="entry name" value="ACETYLTRANSFERASE"/>
    <property type="match status" value="1"/>
</dbReference>
<feature type="transmembrane region" description="Helical" evidence="1">
    <location>
        <begin position="296"/>
        <end position="316"/>
    </location>
</feature>
<dbReference type="GO" id="GO:0016746">
    <property type="term" value="F:acyltransferase activity"/>
    <property type="evidence" value="ECO:0007669"/>
    <property type="project" value="UniProtKB-KW"/>
</dbReference>
<keyword evidence="3" id="KW-0012">Acyltransferase</keyword>
<dbReference type="RefSeq" id="WP_251972172.1">
    <property type="nucleotide sequence ID" value="NZ_AP025730.1"/>
</dbReference>
<keyword evidence="1" id="KW-1133">Transmembrane helix</keyword>
<feature type="transmembrane region" description="Helical" evidence="1">
    <location>
        <begin position="322"/>
        <end position="341"/>
    </location>
</feature>
<evidence type="ECO:0000313" key="3">
    <source>
        <dbReference type="EMBL" id="BDI03929.1"/>
    </source>
</evidence>
<proteinExistence type="predicted"/>
<feature type="transmembrane region" description="Helical" evidence="1">
    <location>
        <begin position="254"/>
        <end position="275"/>
    </location>
</feature>
<protein>
    <submittedName>
        <fullName evidence="3">Acyltransferase</fullName>
    </submittedName>
</protein>
<sequence length="363" mass="40171">MPLSLSLYLDLVRFIAAAAVFLDHLSSSPFTHDRRWYGANAFGDAAVTIFFVLSGYVIAYVSCEREKLPRQYISARVSRLYSVVAVALPLTWMLDAWGASINAPFYAIKTVLWKPPSVEAYLASVFFVNEFQVFQFGGIAPGSNGPYWSLSFEAVYYAVAGLVLFLRPAIGLPLAAALLLLGGRTIVALFPVWLLGFAVYRMRPRFKIPVPLSALLFLLTAVVLVLSPKIVDAFPEDNFGFRFPWGRGPFNRNLLADYFVGIFFSLHLFLAQALFSRKKTSIPFAGVIRWVGSLTFPLYLIHYPVLCFVCAVSPWHPGSARHAAVAAMSVLAAVVLLTPLCNRLRDAIRLRLGTSIRSSAWSG</sequence>
<dbReference type="InterPro" id="IPR002656">
    <property type="entry name" value="Acyl_transf_3_dom"/>
</dbReference>
<evidence type="ECO:0000256" key="1">
    <source>
        <dbReference type="SAM" id="Phobius"/>
    </source>
</evidence>
<keyword evidence="1" id="KW-0472">Membrane</keyword>
<evidence type="ECO:0000313" key="4">
    <source>
        <dbReference type="Proteomes" id="UP001057498"/>
    </source>
</evidence>
<evidence type="ECO:0000259" key="2">
    <source>
        <dbReference type="Pfam" id="PF01757"/>
    </source>
</evidence>
<dbReference type="Pfam" id="PF01757">
    <property type="entry name" value="Acyl_transf_3"/>
    <property type="match status" value="1"/>
</dbReference>
<keyword evidence="1" id="KW-0812">Transmembrane</keyword>
<gene>
    <name evidence="3" type="ORF">CATMQ487_08990</name>
</gene>
<feature type="transmembrane region" description="Helical" evidence="1">
    <location>
        <begin position="147"/>
        <end position="166"/>
    </location>
</feature>